<proteinExistence type="predicted"/>
<reference evidence="1" key="2">
    <citation type="submission" date="2015-03" db="EMBL/GenBank/DDBJ databases">
        <authorList>
            <person name="Chow C.-E.T."/>
            <person name="Winget D.M."/>
            <person name="White R.A.III."/>
            <person name="Hallam S.J."/>
            <person name="Suttle C.A."/>
        </authorList>
    </citation>
    <scope>NUCLEOTIDE SEQUENCE</scope>
    <source>
        <strain evidence="1">Anoxic2_1</strain>
    </source>
</reference>
<reference evidence="1" key="1">
    <citation type="journal article" date="2015" name="Front. Microbiol.">
        <title>Combining genomic sequencing methods to explore viral diversity and reveal potential virus-host interactions.</title>
        <authorList>
            <person name="Chow C.E."/>
            <person name="Winget D.M."/>
            <person name="White R.A.III."/>
            <person name="Hallam S.J."/>
            <person name="Suttle C.A."/>
        </authorList>
    </citation>
    <scope>NUCLEOTIDE SEQUENCE</scope>
    <source>
        <strain evidence="1">Anoxic2_1</strain>
    </source>
</reference>
<protein>
    <submittedName>
        <fullName evidence="1">Uncharacterized protein</fullName>
    </submittedName>
</protein>
<accession>A0A0F7L238</accession>
<dbReference type="EMBL" id="KR029585">
    <property type="protein sequence ID" value="AKH46624.1"/>
    <property type="molecule type" value="Genomic_DNA"/>
</dbReference>
<sequence length="132" mass="15529">MKKRGGDHLENCLRAWLEARRYTIHRAEASRYTTYRGGRRVYRTRSHDLWGFVDLAGWHPAEGWLLAQVTTPAGVATRRRKCELHRKSLPMLGTFTNVWVVSDDRRKGSPTKQMRVWSMTRMGWIEEQEIEA</sequence>
<name>A0A0F7L238_9VIRU</name>
<evidence type="ECO:0000313" key="1">
    <source>
        <dbReference type="EMBL" id="AKH46624.1"/>
    </source>
</evidence>
<organism evidence="1">
    <name type="scientific">uncultured marine virus</name>
    <dbReference type="NCBI Taxonomy" id="186617"/>
    <lineage>
        <taxon>Viruses</taxon>
        <taxon>environmental samples</taxon>
    </lineage>
</organism>